<dbReference type="RefSeq" id="WP_205050788.1">
    <property type="nucleotide sequence ID" value="NZ_JACJKX010000016.1"/>
</dbReference>
<organism evidence="4 5">
    <name type="scientific">Parasutterella secunda</name>
    <dbReference type="NCBI Taxonomy" id="626947"/>
    <lineage>
        <taxon>Bacteria</taxon>
        <taxon>Pseudomonadati</taxon>
        <taxon>Pseudomonadota</taxon>
        <taxon>Betaproteobacteria</taxon>
        <taxon>Burkholderiales</taxon>
        <taxon>Sutterellaceae</taxon>
        <taxon>Parasutterella</taxon>
    </lineage>
</organism>
<proteinExistence type="inferred from homology"/>
<evidence type="ECO:0000256" key="1">
    <source>
        <dbReference type="ARBA" id="ARBA00009350"/>
    </source>
</evidence>
<reference evidence="4 5" key="1">
    <citation type="journal article" date="2021" name="Sci. Rep.">
        <title>The distribution of antibiotic resistance genes in chicken gut microbiota commensals.</title>
        <authorList>
            <person name="Juricova H."/>
            <person name="Matiasovicova J."/>
            <person name="Kubasova T."/>
            <person name="Cejkova D."/>
            <person name="Rychlik I."/>
        </authorList>
    </citation>
    <scope>NUCLEOTIDE SEQUENCE [LARGE SCALE GENOMIC DNA]</scope>
    <source>
        <strain evidence="4 5">An562</strain>
    </source>
</reference>
<comment type="caution">
    <text evidence="4">The sequence shown here is derived from an EMBL/GenBank/DDBJ whole genome shotgun (WGS) entry which is preliminary data.</text>
</comment>
<dbReference type="SUPFAM" id="SSF53146">
    <property type="entry name" value="Nitrogenase accessory factor-like"/>
    <property type="match status" value="1"/>
</dbReference>
<dbReference type="InterPro" id="IPR013324">
    <property type="entry name" value="RNA_pol_sigma_r3/r4-like"/>
</dbReference>
<evidence type="ECO:0000256" key="2">
    <source>
        <dbReference type="ARBA" id="ARBA00023231"/>
    </source>
</evidence>
<dbReference type="InterPro" id="IPR003731">
    <property type="entry name" value="Di-Nase_FeMo-co_biosynth"/>
</dbReference>
<sequence length="267" mass="29204">MPKPSRCRRVCAEPAFRTFLPGCNRNALAVTLFVDEYEVIRLVDFEKQTHEQCAQQMEISRTTVTEIYEKARFKIADAIVNGKPLVIEGGHYRICRGTSHDCRGKCRFKQSCQSCRDSKLHGELKMKIAVPVKNEMIYQHFGMASQFKVYDVVNNQIVQTETIQSDGRGHGLKLAALLDNAVTVVICGGIGEGAIEGLTQAGIELVVGISGEADEAVNAYLAGGLQSNTEAACSKHHGQGHGHGHDHCGEHCDCHSGGENHQCHCSK</sequence>
<gene>
    <name evidence="4" type="ORF">H5985_07975</name>
</gene>
<dbReference type="InterPro" id="IPR002852">
    <property type="entry name" value="UPF0251"/>
</dbReference>
<feature type="domain" description="Dinitrogenase iron-molybdenum cofactor biosynthesis" evidence="3">
    <location>
        <begin position="134"/>
        <end position="221"/>
    </location>
</feature>
<name>A0ABS2GWV0_9BURK</name>
<comment type="similarity">
    <text evidence="1">Belongs to the UPF0251 family.</text>
</comment>
<dbReference type="PANTHER" id="PTHR37478">
    <property type="match status" value="1"/>
</dbReference>
<dbReference type="Pfam" id="PF02001">
    <property type="entry name" value="DUF134"/>
    <property type="match status" value="1"/>
</dbReference>
<dbReference type="PANTHER" id="PTHR37478:SF2">
    <property type="entry name" value="UPF0251 PROTEIN TK0562"/>
    <property type="match status" value="1"/>
</dbReference>
<dbReference type="InterPro" id="IPR036388">
    <property type="entry name" value="WH-like_DNA-bd_sf"/>
</dbReference>
<dbReference type="Proteomes" id="UP000777002">
    <property type="component" value="Unassembled WGS sequence"/>
</dbReference>
<protein>
    <submittedName>
        <fullName evidence="4">DUF134 domain-containing protein</fullName>
    </submittedName>
</protein>
<dbReference type="SUPFAM" id="SSF88659">
    <property type="entry name" value="Sigma3 and sigma4 domains of RNA polymerase sigma factors"/>
    <property type="match status" value="1"/>
</dbReference>
<keyword evidence="2" id="KW-0535">Nitrogen fixation</keyword>
<evidence type="ECO:0000313" key="5">
    <source>
        <dbReference type="Proteomes" id="UP000777002"/>
    </source>
</evidence>
<evidence type="ECO:0000259" key="3">
    <source>
        <dbReference type="Pfam" id="PF02579"/>
    </source>
</evidence>
<dbReference type="InterPro" id="IPR036105">
    <property type="entry name" value="DiNase_FeMo-co_biosyn_sf"/>
</dbReference>
<evidence type="ECO:0000313" key="4">
    <source>
        <dbReference type="EMBL" id="MBM6929201.1"/>
    </source>
</evidence>
<accession>A0ABS2GWV0</accession>
<dbReference type="EMBL" id="JACJKX010000016">
    <property type="protein sequence ID" value="MBM6929201.1"/>
    <property type="molecule type" value="Genomic_DNA"/>
</dbReference>
<keyword evidence="5" id="KW-1185">Reference proteome</keyword>
<dbReference type="Gene3D" id="1.10.10.10">
    <property type="entry name" value="Winged helix-like DNA-binding domain superfamily/Winged helix DNA-binding domain"/>
    <property type="match status" value="1"/>
</dbReference>
<dbReference type="Gene3D" id="3.30.420.130">
    <property type="entry name" value="Dinitrogenase iron-molybdenum cofactor biosynthesis domain"/>
    <property type="match status" value="1"/>
</dbReference>
<dbReference type="Pfam" id="PF02579">
    <property type="entry name" value="Nitro_FeMo-Co"/>
    <property type="match status" value="1"/>
</dbReference>